<comment type="subcellular location">
    <subcellularLocation>
        <location evidence="12">Cytoplasm</location>
    </subcellularLocation>
</comment>
<dbReference type="InterPro" id="IPR004733">
    <property type="entry name" value="PurM_cligase"/>
</dbReference>
<feature type="domain" description="PurM-like C-terminal" evidence="14">
    <location>
        <begin position="184"/>
        <end position="348"/>
    </location>
</feature>
<dbReference type="Pfam" id="PF02769">
    <property type="entry name" value="AIRS_C"/>
    <property type="match status" value="1"/>
</dbReference>
<dbReference type="PANTHER" id="PTHR10520:SF12">
    <property type="entry name" value="TRIFUNCTIONAL PURINE BIOSYNTHETIC PROTEIN ADENOSINE-3"/>
    <property type="match status" value="1"/>
</dbReference>
<dbReference type="Gene3D" id="3.30.1330.10">
    <property type="entry name" value="PurM-like, N-terminal domain"/>
    <property type="match status" value="1"/>
</dbReference>
<keyword evidence="16" id="KW-1185">Reference proteome</keyword>
<dbReference type="GO" id="GO:0005829">
    <property type="term" value="C:cytosol"/>
    <property type="evidence" value="ECO:0007669"/>
    <property type="project" value="TreeGrafter"/>
</dbReference>
<evidence type="ECO:0000256" key="12">
    <source>
        <dbReference type="HAMAP-Rule" id="MF_00741"/>
    </source>
</evidence>
<evidence type="ECO:0000256" key="6">
    <source>
        <dbReference type="ARBA" id="ARBA00022741"/>
    </source>
</evidence>
<dbReference type="Gene3D" id="3.90.650.10">
    <property type="entry name" value="PurM-like C-terminal domain"/>
    <property type="match status" value="1"/>
</dbReference>
<comment type="catalytic activity">
    <reaction evidence="11 12">
        <text>2-formamido-N(1)-(5-O-phospho-beta-D-ribosyl)acetamidine + ATP = 5-amino-1-(5-phospho-beta-D-ribosyl)imidazole + ADP + phosphate + H(+)</text>
        <dbReference type="Rhea" id="RHEA:23032"/>
        <dbReference type="ChEBI" id="CHEBI:15378"/>
        <dbReference type="ChEBI" id="CHEBI:30616"/>
        <dbReference type="ChEBI" id="CHEBI:43474"/>
        <dbReference type="ChEBI" id="CHEBI:137981"/>
        <dbReference type="ChEBI" id="CHEBI:147287"/>
        <dbReference type="ChEBI" id="CHEBI:456216"/>
        <dbReference type="EC" id="6.3.3.1"/>
    </reaction>
</comment>
<evidence type="ECO:0000259" key="13">
    <source>
        <dbReference type="Pfam" id="PF00586"/>
    </source>
</evidence>
<evidence type="ECO:0000313" key="15">
    <source>
        <dbReference type="EMBL" id="WCO67304.1"/>
    </source>
</evidence>
<dbReference type="SUPFAM" id="SSF55326">
    <property type="entry name" value="PurM N-terminal domain-like"/>
    <property type="match status" value="1"/>
</dbReference>
<dbReference type="PANTHER" id="PTHR10520">
    <property type="entry name" value="TRIFUNCTIONAL PURINE BIOSYNTHETIC PROTEIN ADENOSINE-3-RELATED"/>
    <property type="match status" value="1"/>
</dbReference>
<dbReference type="GO" id="GO:0046084">
    <property type="term" value="P:adenine biosynthetic process"/>
    <property type="evidence" value="ECO:0007669"/>
    <property type="project" value="TreeGrafter"/>
</dbReference>
<evidence type="ECO:0000256" key="3">
    <source>
        <dbReference type="ARBA" id="ARBA00013047"/>
    </source>
</evidence>
<evidence type="ECO:0000256" key="2">
    <source>
        <dbReference type="ARBA" id="ARBA00010280"/>
    </source>
</evidence>
<keyword evidence="12" id="KW-0963">Cytoplasm</keyword>
<dbReference type="GO" id="GO:0006189">
    <property type="term" value="P:'de novo' IMP biosynthetic process"/>
    <property type="evidence" value="ECO:0007669"/>
    <property type="project" value="UniProtKB-UniRule"/>
</dbReference>
<gene>
    <name evidence="12 15" type="primary">purM</name>
    <name evidence="15" type="ORF">PO878_01035</name>
</gene>
<organism evidence="15 16">
    <name type="scientific">Iamia majanohamensis</name>
    <dbReference type="NCBI Taxonomy" id="467976"/>
    <lineage>
        <taxon>Bacteria</taxon>
        <taxon>Bacillati</taxon>
        <taxon>Actinomycetota</taxon>
        <taxon>Acidimicrobiia</taxon>
        <taxon>Acidimicrobiales</taxon>
        <taxon>Iamiaceae</taxon>
        <taxon>Iamia</taxon>
    </lineage>
</organism>
<keyword evidence="7 12" id="KW-0067">ATP-binding</keyword>
<reference evidence="15" key="1">
    <citation type="submission" date="2023-01" db="EMBL/GenBank/DDBJ databases">
        <title>The diversity of Class Acidimicrobiia in South China Sea sediment environments and the proposal of Iamia marina sp. nov., a novel species of the genus Iamia.</title>
        <authorList>
            <person name="He Y."/>
            <person name="Tian X."/>
        </authorList>
    </citation>
    <scope>NUCLEOTIDE SEQUENCE</scope>
    <source>
        <strain evidence="15">DSM 19957</strain>
    </source>
</reference>
<keyword evidence="5 12" id="KW-0436">Ligase</keyword>
<dbReference type="InterPro" id="IPR036676">
    <property type="entry name" value="PurM-like_C_sf"/>
</dbReference>
<dbReference type="Proteomes" id="UP001216390">
    <property type="component" value="Chromosome"/>
</dbReference>
<comment type="similarity">
    <text evidence="2 12">Belongs to the AIR synthase family.</text>
</comment>
<dbReference type="Pfam" id="PF00586">
    <property type="entry name" value="AIRS"/>
    <property type="match status" value="1"/>
</dbReference>
<evidence type="ECO:0000313" key="16">
    <source>
        <dbReference type="Proteomes" id="UP001216390"/>
    </source>
</evidence>
<comment type="pathway">
    <text evidence="1 12">Purine metabolism; IMP biosynthesis via de novo pathway; 5-amino-1-(5-phospho-D-ribosyl)imidazole from N(2)-formyl-N(1)-(5-phospho-D-ribosyl)glycinamide: step 2/2.</text>
</comment>
<evidence type="ECO:0000256" key="5">
    <source>
        <dbReference type="ARBA" id="ARBA00022598"/>
    </source>
</evidence>
<dbReference type="CDD" id="cd02196">
    <property type="entry name" value="PurM"/>
    <property type="match status" value="1"/>
</dbReference>
<dbReference type="HAMAP" id="MF_00741">
    <property type="entry name" value="AIRS"/>
    <property type="match status" value="1"/>
</dbReference>
<proteinExistence type="inferred from homology"/>
<evidence type="ECO:0000259" key="14">
    <source>
        <dbReference type="Pfam" id="PF02769"/>
    </source>
</evidence>
<dbReference type="RefSeq" id="WP_272736826.1">
    <property type="nucleotide sequence ID" value="NZ_CP116942.1"/>
</dbReference>
<dbReference type="InterPro" id="IPR016188">
    <property type="entry name" value="PurM-like_N"/>
</dbReference>
<protein>
    <recommendedName>
        <fullName evidence="4 12">Phosphoribosylformylglycinamidine cyclo-ligase</fullName>
        <ecNumber evidence="3 12">6.3.3.1</ecNumber>
    </recommendedName>
    <alternativeName>
        <fullName evidence="9 12">AIR synthase</fullName>
    </alternativeName>
    <alternativeName>
        <fullName evidence="10 12">AIRS</fullName>
    </alternativeName>
    <alternativeName>
        <fullName evidence="8 12">Phosphoribosyl-aminoimidazole synthetase</fullName>
    </alternativeName>
</protein>
<name>A0AAE9YAA8_9ACTN</name>
<evidence type="ECO:0000256" key="1">
    <source>
        <dbReference type="ARBA" id="ARBA00004686"/>
    </source>
</evidence>
<dbReference type="EMBL" id="CP116942">
    <property type="protein sequence ID" value="WCO67304.1"/>
    <property type="molecule type" value="Genomic_DNA"/>
</dbReference>
<accession>A0AAE9YAA8</accession>
<dbReference type="NCBIfam" id="TIGR00878">
    <property type="entry name" value="purM"/>
    <property type="match status" value="1"/>
</dbReference>
<dbReference type="KEGG" id="ima:PO878_01035"/>
<sequence length="353" mass="37098">MTEQQDGRAGGSETYKGAGVDIAAGEEAVLRIKEKVRSTFRPEVIGDIGGFGGLFSFANHRYVHPVLVSSTDGVGTKAVVAQAAGRFDTIGVDLVAMCVDDIACAGAEPLFFLDYIAVGHLDPDHIEQLVEGVAEGCRQAGCALIGGEMAEHPGAMDPGEFDLVGFAVGVVERDLMLGPDRVHAGDALIGLPSPGLRSNGYSLARRVLLDRAGLPLDGPAYEGARHSLAEELLEPSVVYAPAIRALLDAVDVHALAHVTGGGLPGNLPRSLPKGCDAIVDEATWEAPRIFGEVQRHGDISPEEMRSVFNMGLGMVAVVPREDLYAALDTLRAAGHRAVEIGAVERGHGQLRYA</sequence>
<dbReference type="InterPro" id="IPR036921">
    <property type="entry name" value="PurM-like_N_sf"/>
</dbReference>
<feature type="domain" description="PurM-like N-terminal" evidence="13">
    <location>
        <begin position="67"/>
        <end position="171"/>
    </location>
</feature>
<dbReference type="InterPro" id="IPR010918">
    <property type="entry name" value="PurM-like_C_dom"/>
</dbReference>
<dbReference type="GO" id="GO:0004641">
    <property type="term" value="F:phosphoribosylformylglycinamidine cyclo-ligase activity"/>
    <property type="evidence" value="ECO:0007669"/>
    <property type="project" value="UniProtKB-UniRule"/>
</dbReference>
<keyword evidence="12" id="KW-0658">Purine biosynthesis</keyword>
<dbReference type="SUPFAM" id="SSF56042">
    <property type="entry name" value="PurM C-terminal domain-like"/>
    <property type="match status" value="1"/>
</dbReference>
<evidence type="ECO:0000256" key="7">
    <source>
        <dbReference type="ARBA" id="ARBA00022840"/>
    </source>
</evidence>
<dbReference type="GO" id="GO:0005524">
    <property type="term" value="F:ATP binding"/>
    <property type="evidence" value="ECO:0007669"/>
    <property type="project" value="UniProtKB-KW"/>
</dbReference>
<dbReference type="EC" id="6.3.3.1" evidence="3 12"/>
<dbReference type="AlphaFoldDB" id="A0AAE9YAA8"/>
<evidence type="ECO:0000256" key="11">
    <source>
        <dbReference type="ARBA" id="ARBA00049057"/>
    </source>
</evidence>
<evidence type="ECO:0000256" key="10">
    <source>
        <dbReference type="ARBA" id="ARBA00033093"/>
    </source>
</evidence>
<evidence type="ECO:0000256" key="4">
    <source>
        <dbReference type="ARBA" id="ARBA00020367"/>
    </source>
</evidence>
<evidence type="ECO:0000256" key="9">
    <source>
        <dbReference type="ARBA" id="ARBA00032931"/>
    </source>
</evidence>
<keyword evidence="6 12" id="KW-0547">Nucleotide-binding</keyword>
<dbReference type="FunFam" id="3.30.1330.10:FF:000001">
    <property type="entry name" value="Phosphoribosylformylglycinamidine cyclo-ligase"/>
    <property type="match status" value="1"/>
</dbReference>
<dbReference type="GO" id="GO:0004637">
    <property type="term" value="F:phosphoribosylamine-glycine ligase activity"/>
    <property type="evidence" value="ECO:0007669"/>
    <property type="project" value="TreeGrafter"/>
</dbReference>
<evidence type="ECO:0000256" key="8">
    <source>
        <dbReference type="ARBA" id="ARBA00031908"/>
    </source>
</evidence>